<evidence type="ECO:0000313" key="1">
    <source>
        <dbReference type="Proteomes" id="UP000887580"/>
    </source>
</evidence>
<accession>A0AC35F2H3</accession>
<evidence type="ECO:0000313" key="2">
    <source>
        <dbReference type="WBParaSite" id="PS1159_v2.g13009.t1"/>
    </source>
</evidence>
<name>A0AC35F2H3_9BILA</name>
<dbReference type="Proteomes" id="UP000887580">
    <property type="component" value="Unplaced"/>
</dbReference>
<protein>
    <submittedName>
        <fullName evidence="2">LRR containing protein</fullName>
    </submittedName>
</protein>
<reference evidence="2" key="1">
    <citation type="submission" date="2022-11" db="UniProtKB">
        <authorList>
            <consortium name="WormBaseParasite"/>
        </authorList>
    </citation>
    <scope>IDENTIFICATION</scope>
</reference>
<sequence length="313" mass="36778">MVFLLDEILTDIFLSLSHKNGGSKNIEKFMLSGRQQFEIFLNYFRQTNSVCVKPNCFELYVKEKYWTFSYNFKFASFISNIAANSIRIMKIEFNQESIVLDNLLINGLTEVYLNGDISEKYLDQLHSITTLNLVGFQRCKIRFKDLVLIRSVGTKLSLIIDFQEIIKENSQNTSFPTVQDLSLKGRFLSSDITSESLKIFHNNVFKIFPNLQNISVYYTTVNASWLDIFKLMNIIEPNIFDNIVTNAVGEIRFDYSEWNILLSEVNDKINENINAETERNDSILKRTIAINENLNFIFSLYFRRTERRRRRFK</sequence>
<dbReference type="WBParaSite" id="PS1159_v2.g13009.t1">
    <property type="protein sequence ID" value="PS1159_v2.g13009.t1"/>
    <property type="gene ID" value="PS1159_v2.g13009"/>
</dbReference>
<organism evidence="1 2">
    <name type="scientific">Panagrolaimus sp. PS1159</name>
    <dbReference type="NCBI Taxonomy" id="55785"/>
    <lineage>
        <taxon>Eukaryota</taxon>
        <taxon>Metazoa</taxon>
        <taxon>Ecdysozoa</taxon>
        <taxon>Nematoda</taxon>
        <taxon>Chromadorea</taxon>
        <taxon>Rhabditida</taxon>
        <taxon>Tylenchina</taxon>
        <taxon>Panagrolaimomorpha</taxon>
        <taxon>Panagrolaimoidea</taxon>
        <taxon>Panagrolaimidae</taxon>
        <taxon>Panagrolaimus</taxon>
    </lineage>
</organism>
<proteinExistence type="predicted"/>